<dbReference type="AlphaFoldDB" id="A0A2S6HPU2"/>
<proteinExistence type="predicted"/>
<protein>
    <submittedName>
        <fullName evidence="2">Uncharacterized protein</fullName>
    </submittedName>
</protein>
<reference evidence="2 3" key="1">
    <citation type="submission" date="2018-02" db="EMBL/GenBank/DDBJ databases">
        <title>Genomic Encyclopedia of Archaeal and Bacterial Type Strains, Phase II (KMG-II): from individual species to whole genera.</title>
        <authorList>
            <person name="Goeker M."/>
        </authorList>
    </citation>
    <scope>NUCLEOTIDE SEQUENCE [LARGE SCALE GENOMIC DNA]</scope>
    <source>
        <strain evidence="2 3">DSM 3808</strain>
    </source>
</reference>
<organism evidence="2 3">
    <name type="scientific">Lacrimispora xylanisolvens</name>
    <dbReference type="NCBI Taxonomy" id="384636"/>
    <lineage>
        <taxon>Bacteria</taxon>
        <taxon>Bacillati</taxon>
        <taxon>Bacillota</taxon>
        <taxon>Clostridia</taxon>
        <taxon>Lachnospirales</taxon>
        <taxon>Lachnospiraceae</taxon>
        <taxon>Lacrimispora</taxon>
    </lineage>
</organism>
<feature type="signal peptide" evidence="1">
    <location>
        <begin position="1"/>
        <end position="29"/>
    </location>
</feature>
<sequence length="167" mass="17743">MSRNKFLKLLFSALLVITMAFTATTSAYAATGTKKVTSSGTMSLALNKGQTGNSSEVTFRVSGLPANAVITKLEVNPGSLKYSGAVLTNYLTVTSSNRSSAEKVTWNGKENTTLRTSGFLASKANGTYTISFNATCISGAISHGMILDIGSKSYSNPYITIYWDDSF</sequence>
<keyword evidence="1" id="KW-0732">Signal</keyword>
<feature type="chain" id="PRO_5015721370" evidence="1">
    <location>
        <begin position="30"/>
        <end position="167"/>
    </location>
</feature>
<dbReference type="EMBL" id="PTJA01000009">
    <property type="protein sequence ID" value="PPK79613.1"/>
    <property type="molecule type" value="Genomic_DNA"/>
</dbReference>
<dbReference type="RefSeq" id="WP_104438035.1">
    <property type="nucleotide sequence ID" value="NZ_PTJA01000009.1"/>
</dbReference>
<name>A0A2S6HPU2_9FIRM</name>
<comment type="caution">
    <text evidence="2">The sequence shown here is derived from an EMBL/GenBank/DDBJ whole genome shotgun (WGS) entry which is preliminary data.</text>
</comment>
<accession>A0A2S6HPU2</accession>
<gene>
    <name evidence="2" type="ORF">BXY41_10991</name>
</gene>
<evidence type="ECO:0000313" key="2">
    <source>
        <dbReference type="EMBL" id="PPK79613.1"/>
    </source>
</evidence>
<evidence type="ECO:0000256" key="1">
    <source>
        <dbReference type="SAM" id="SignalP"/>
    </source>
</evidence>
<evidence type="ECO:0000313" key="3">
    <source>
        <dbReference type="Proteomes" id="UP000237749"/>
    </source>
</evidence>
<dbReference type="Proteomes" id="UP000237749">
    <property type="component" value="Unassembled WGS sequence"/>
</dbReference>
<keyword evidence="3" id="KW-1185">Reference proteome</keyword>